<sequence length="300" mass="31454">MPRLSDNLISSSNRTSNSHHYHYHNCNRITNRDMLLGQEEREAPPRKKHAVNIVFTDCRSSLAGIRLAERELALEAAAADVFLVEEAAFIASQAEEIAEIAMELSEKAAAAEAVASAAQVAADNTELGVRLAVQAISCAEDAYVAACTCTAQSAAASDNAFHTALCAKQDTLTYLGAGIPYSGSGAAYAIEMTQEAATRQKVATITANAAHVAFVATVTTRERVPVAESRAKEAAQAAAATKKMAEKAFTKYTGVAERAAIVAEIAAAATAAIPKALSMKASKWMAYAGAVIGYAAKKLL</sequence>
<keyword evidence="3" id="KW-1185">Reference proteome</keyword>
<feature type="non-terminal residue" evidence="2">
    <location>
        <position position="300"/>
    </location>
</feature>
<accession>A0ABR3AZ76</accession>
<protein>
    <submittedName>
        <fullName evidence="2">Uncharacterized protein</fullName>
    </submittedName>
</protein>
<feature type="region of interest" description="Disordered" evidence="1">
    <location>
        <begin position="1"/>
        <end position="21"/>
    </location>
</feature>
<organism evidence="2 3">
    <name type="scientific">Phycomyces blakesleeanus</name>
    <dbReference type="NCBI Taxonomy" id="4837"/>
    <lineage>
        <taxon>Eukaryota</taxon>
        <taxon>Fungi</taxon>
        <taxon>Fungi incertae sedis</taxon>
        <taxon>Mucoromycota</taxon>
        <taxon>Mucoromycotina</taxon>
        <taxon>Mucoromycetes</taxon>
        <taxon>Mucorales</taxon>
        <taxon>Phycomycetaceae</taxon>
        <taxon>Phycomyces</taxon>
    </lineage>
</organism>
<dbReference type="EMBL" id="JBCLYO010000010">
    <property type="protein sequence ID" value="KAL0085439.1"/>
    <property type="molecule type" value="Genomic_DNA"/>
</dbReference>
<evidence type="ECO:0000256" key="1">
    <source>
        <dbReference type="SAM" id="MobiDB-lite"/>
    </source>
</evidence>
<gene>
    <name evidence="2" type="ORF">J3Q64DRAFT_1743674</name>
</gene>
<proteinExistence type="predicted"/>
<reference evidence="2 3" key="1">
    <citation type="submission" date="2024-04" db="EMBL/GenBank/DDBJ databases">
        <title>Symmetric and asymmetric DNA N6-adenine methylation regulates different biological responses in Mucorales.</title>
        <authorList>
            <consortium name="Lawrence Berkeley National Laboratory"/>
            <person name="Lax C."/>
            <person name="Mondo S.J."/>
            <person name="Osorio-Concepcion M."/>
            <person name="Muszewska A."/>
            <person name="Corrochano-Luque M."/>
            <person name="Gutierrez G."/>
            <person name="Riley R."/>
            <person name="Lipzen A."/>
            <person name="Guo J."/>
            <person name="Hundley H."/>
            <person name="Amirebrahimi M."/>
            <person name="Ng V."/>
            <person name="Lorenzo-Gutierrez D."/>
            <person name="Binder U."/>
            <person name="Yang J."/>
            <person name="Song Y."/>
            <person name="Canovas D."/>
            <person name="Navarro E."/>
            <person name="Freitag M."/>
            <person name="Gabaldon T."/>
            <person name="Grigoriev I.V."/>
            <person name="Corrochano L.M."/>
            <person name="Nicolas F.E."/>
            <person name="Garre V."/>
        </authorList>
    </citation>
    <scope>NUCLEOTIDE SEQUENCE [LARGE SCALE GENOMIC DNA]</scope>
    <source>
        <strain evidence="2 3">L51</strain>
    </source>
</reference>
<name>A0ABR3AZ76_PHYBL</name>
<comment type="caution">
    <text evidence="2">The sequence shown here is derived from an EMBL/GenBank/DDBJ whole genome shotgun (WGS) entry which is preliminary data.</text>
</comment>
<dbReference type="Proteomes" id="UP001448207">
    <property type="component" value="Unassembled WGS sequence"/>
</dbReference>
<evidence type="ECO:0000313" key="3">
    <source>
        <dbReference type="Proteomes" id="UP001448207"/>
    </source>
</evidence>
<evidence type="ECO:0000313" key="2">
    <source>
        <dbReference type="EMBL" id="KAL0085439.1"/>
    </source>
</evidence>